<dbReference type="InterPro" id="IPR050792">
    <property type="entry name" value="ADP-ribosylglycohydrolase"/>
</dbReference>
<proteinExistence type="predicted"/>
<dbReference type="SUPFAM" id="SSF101478">
    <property type="entry name" value="ADP-ribosylglycohydrolase"/>
    <property type="match status" value="1"/>
</dbReference>
<keyword evidence="1" id="KW-0479">Metal-binding</keyword>
<evidence type="ECO:0000313" key="3">
    <source>
        <dbReference type="Proteomes" id="UP000605848"/>
    </source>
</evidence>
<feature type="binding site" evidence="1">
    <location>
        <position position="257"/>
    </location>
    <ligand>
        <name>Mg(2+)</name>
        <dbReference type="ChEBI" id="CHEBI:18420"/>
        <label>1</label>
    </ligand>
</feature>
<dbReference type="RefSeq" id="WP_202059155.1">
    <property type="nucleotide sequence ID" value="NZ_JAEQMY010000012.1"/>
</dbReference>
<protein>
    <submittedName>
        <fullName evidence="2">ADP-ribosylglycohydrolase family protein</fullName>
    </submittedName>
</protein>
<dbReference type="Gene3D" id="1.10.4080.10">
    <property type="entry name" value="ADP-ribosylation/Crystallin J1"/>
    <property type="match status" value="1"/>
</dbReference>
<dbReference type="EMBL" id="JAEQMY010000012">
    <property type="protein sequence ID" value="MBL0404459.1"/>
    <property type="molecule type" value="Genomic_DNA"/>
</dbReference>
<gene>
    <name evidence="2" type="ORF">JKG68_10810</name>
</gene>
<feature type="binding site" evidence="1">
    <location>
        <position position="55"/>
    </location>
    <ligand>
        <name>Mg(2+)</name>
        <dbReference type="ChEBI" id="CHEBI:18420"/>
        <label>1</label>
    </ligand>
</feature>
<keyword evidence="3" id="KW-1185">Reference proteome</keyword>
<dbReference type="Proteomes" id="UP000605848">
    <property type="component" value="Unassembled WGS sequence"/>
</dbReference>
<dbReference type="Pfam" id="PF03747">
    <property type="entry name" value="ADP_ribosyl_GH"/>
    <property type="match status" value="1"/>
</dbReference>
<comment type="cofactor">
    <cofactor evidence="1">
        <name>Mg(2+)</name>
        <dbReference type="ChEBI" id="CHEBI:18420"/>
    </cofactor>
    <text evidence="1">Binds 2 magnesium ions per subunit.</text>
</comment>
<sequence>MKNTSELNRAAGALLGLASGDAVGTTVEFLPRGGFPPVIDMIGGGPFRLEPGHWTDDTSMALCLAESLLIDPDLSPDDLMHRFDQWVETGYNSSTDRCFDIGNTTLAALGRFKRTGNPFAGDTNPKAAGNGSIMRLAPVPIRWWRDPAKADVIARQQSLTTHAAPEAVDACALLTRIISFAIRGAERDIVFSPPVDPTWQPAIQAIAAGSWRSKHEADISSTGYVVHTLEAALWAVATTTSFKDAVLRAVNLGHDADTVGAVAGQIAGAVYGLDAIPQHWVAQLYRGEDLLDLATQLFDAGVSGTGSARQRQ</sequence>
<feature type="binding site" evidence="1">
    <location>
        <position position="255"/>
    </location>
    <ligand>
        <name>Mg(2+)</name>
        <dbReference type="ChEBI" id="CHEBI:18420"/>
        <label>1</label>
    </ligand>
</feature>
<evidence type="ECO:0000313" key="2">
    <source>
        <dbReference type="EMBL" id="MBL0404459.1"/>
    </source>
</evidence>
<keyword evidence="1" id="KW-0460">Magnesium</keyword>
<dbReference type="PANTHER" id="PTHR16222:SF12">
    <property type="entry name" value="ADP-RIBOSYLGLYCOHYDROLASE-RELATED"/>
    <property type="match status" value="1"/>
</dbReference>
<dbReference type="InterPro" id="IPR005502">
    <property type="entry name" value="Ribosyl_crysJ1"/>
</dbReference>
<dbReference type="GO" id="GO:0046872">
    <property type="term" value="F:metal ion binding"/>
    <property type="evidence" value="ECO:0007669"/>
    <property type="project" value="UniProtKB-KW"/>
</dbReference>
<dbReference type="AlphaFoldDB" id="A0A937CXP6"/>
<accession>A0A937CXP6</accession>
<feature type="binding site" evidence="1">
    <location>
        <position position="56"/>
    </location>
    <ligand>
        <name>Mg(2+)</name>
        <dbReference type="ChEBI" id="CHEBI:18420"/>
        <label>1</label>
    </ligand>
</feature>
<name>A0A937CXP6_9HYPH</name>
<feature type="binding site" evidence="1">
    <location>
        <position position="57"/>
    </location>
    <ligand>
        <name>Mg(2+)</name>
        <dbReference type="ChEBI" id="CHEBI:18420"/>
        <label>1</label>
    </ligand>
</feature>
<comment type="caution">
    <text evidence="2">The sequence shown here is derived from an EMBL/GenBank/DDBJ whole genome shotgun (WGS) entry which is preliminary data.</text>
</comment>
<organism evidence="2 3">
    <name type="scientific">Microvirga aerilata</name>
    <dbReference type="NCBI Taxonomy" id="670292"/>
    <lineage>
        <taxon>Bacteria</taxon>
        <taxon>Pseudomonadati</taxon>
        <taxon>Pseudomonadota</taxon>
        <taxon>Alphaproteobacteria</taxon>
        <taxon>Hyphomicrobiales</taxon>
        <taxon>Methylobacteriaceae</taxon>
        <taxon>Microvirga</taxon>
    </lineage>
</organism>
<evidence type="ECO:0000256" key="1">
    <source>
        <dbReference type="PIRSR" id="PIRSR605502-1"/>
    </source>
</evidence>
<reference evidence="2" key="1">
    <citation type="submission" date="2021-01" db="EMBL/GenBank/DDBJ databases">
        <title>Microvirga sp.</title>
        <authorList>
            <person name="Kim M.K."/>
        </authorList>
    </citation>
    <scope>NUCLEOTIDE SEQUENCE</scope>
    <source>
        <strain evidence="2">5420S-16</strain>
    </source>
</reference>
<dbReference type="InterPro" id="IPR036705">
    <property type="entry name" value="Ribosyl_crysJ1_sf"/>
</dbReference>
<dbReference type="PANTHER" id="PTHR16222">
    <property type="entry name" value="ADP-RIBOSYLGLYCOHYDROLASE"/>
    <property type="match status" value="1"/>
</dbReference>
<feature type="binding site" evidence="1">
    <location>
        <position position="258"/>
    </location>
    <ligand>
        <name>Mg(2+)</name>
        <dbReference type="ChEBI" id="CHEBI:18420"/>
        <label>1</label>
    </ligand>
</feature>